<dbReference type="GO" id="GO:0003690">
    <property type="term" value="F:double-stranded DNA binding"/>
    <property type="evidence" value="ECO:0007669"/>
    <property type="project" value="TreeGrafter"/>
</dbReference>
<protein>
    <submittedName>
        <fullName evidence="1">DD34D transposase</fullName>
    </submittedName>
</protein>
<feature type="non-terminal residue" evidence="1">
    <location>
        <position position="1"/>
    </location>
</feature>
<dbReference type="PANTHER" id="PTHR46060">
    <property type="entry name" value="MARINER MOS1 TRANSPOSASE-LIKE PROTEIN"/>
    <property type="match status" value="1"/>
</dbReference>
<dbReference type="GO" id="GO:0042800">
    <property type="term" value="F:histone H3K4 methyltransferase activity"/>
    <property type="evidence" value="ECO:0007669"/>
    <property type="project" value="TreeGrafter"/>
</dbReference>
<dbReference type="GO" id="GO:0000729">
    <property type="term" value="P:DNA double-strand break processing"/>
    <property type="evidence" value="ECO:0007669"/>
    <property type="project" value="TreeGrafter"/>
</dbReference>
<keyword evidence="2" id="KW-1185">Reference proteome</keyword>
<dbReference type="GO" id="GO:0035861">
    <property type="term" value="C:site of double-strand break"/>
    <property type="evidence" value="ECO:0007669"/>
    <property type="project" value="TreeGrafter"/>
</dbReference>
<dbReference type="OrthoDB" id="6371477at2759"/>
<dbReference type="InterPro" id="IPR036397">
    <property type="entry name" value="RNaseH_sf"/>
</dbReference>
<accession>A0A7T8KDK5</accession>
<dbReference type="GO" id="GO:0044547">
    <property type="term" value="F:DNA topoisomerase binding"/>
    <property type="evidence" value="ECO:0007669"/>
    <property type="project" value="TreeGrafter"/>
</dbReference>
<dbReference type="GO" id="GO:0046975">
    <property type="term" value="F:histone H3K36 methyltransferase activity"/>
    <property type="evidence" value="ECO:0007669"/>
    <property type="project" value="TreeGrafter"/>
</dbReference>
<dbReference type="AlphaFoldDB" id="A0A7T8KDK5"/>
<dbReference type="GO" id="GO:0005634">
    <property type="term" value="C:nucleus"/>
    <property type="evidence" value="ECO:0007669"/>
    <property type="project" value="TreeGrafter"/>
</dbReference>
<gene>
    <name evidence="1" type="ORF">FKW44_006585</name>
</gene>
<dbReference type="InterPro" id="IPR001888">
    <property type="entry name" value="Transposase_1"/>
</dbReference>
<dbReference type="Proteomes" id="UP000595437">
    <property type="component" value="Chromosome 4"/>
</dbReference>
<organism evidence="1 2">
    <name type="scientific">Caligus rogercresseyi</name>
    <name type="common">Sea louse</name>
    <dbReference type="NCBI Taxonomy" id="217165"/>
    <lineage>
        <taxon>Eukaryota</taxon>
        <taxon>Metazoa</taxon>
        <taxon>Ecdysozoa</taxon>
        <taxon>Arthropoda</taxon>
        <taxon>Crustacea</taxon>
        <taxon>Multicrustacea</taxon>
        <taxon>Hexanauplia</taxon>
        <taxon>Copepoda</taxon>
        <taxon>Siphonostomatoida</taxon>
        <taxon>Caligidae</taxon>
        <taxon>Caligus</taxon>
    </lineage>
</organism>
<sequence>PIVENIDKIMEIVESDRYVSTVSIAEELTIAQKTVWNHLNKAGYKKKLDVWVPHELTQKNLIDRISICYSLLNCNKIDPFLKRIVTGDEKWVTYENVKRKRSWSNPGESVQTVVKPGLTVRKVLLCVWWDWQGIIYYELLPYRQTPNSNLYCQQLDCLNKAIAQKRPALVNRRGIVFHQDNARPHTSLVARHKLRELGWEVLIHPPYCLDLAPSDYYLFLSMVNYFASEKLASREACENRLSHFFANRDEGFYERGIMKLPSKWQQVMEQNGAYLN</sequence>
<evidence type="ECO:0000313" key="2">
    <source>
        <dbReference type="Proteomes" id="UP000595437"/>
    </source>
</evidence>
<name>A0A7T8KDK5_CALRO</name>
<dbReference type="GO" id="GO:0000793">
    <property type="term" value="C:condensed chromosome"/>
    <property type="evidence" value="ECO:0007669"/>
    <property type="project" value="TreeGrafter"/>
</dbReference>
<dbReference type="Gene3D" id="3.30.420.10">
    <property type="entry name" value="Ribonuclease H-like superfamily/Ribonuclease H"/>
    <property type="match status" value="1"/>
</dbReference>
<dbReference type="GO" id="GO:0006303">
    <property type="term" value="P:double-strand break repair via nonhomologous end joining"/>
    <property type="evidence" value="ECO:0007669"/>
    <property type="project" value="TreeGrafter"/>
</dbReference>
<dbReference type="GO" id="GO:0044774">
    <property type="term" value="P:mitotic DNA integrity checkpoint signaling"/>
    <property type="evidence" value="ECO:0007669"/>
    <property type="project" value="TreeGrafter"/>
</dbReference>
<dbReference type="GO" id="GO:0003697">
    <property type="term" value="F:single-stranded DNA binding"/>
    <property type="evidence" value="ECO:0007669"/>
    <property type="project" value="TreeGrafter"/>
</dbReference>
<dbReference type="EMBL" id="CP045893">
    <property type="protein sequence ID" value="QQP53934.1"/>
    <property type="molecule type" value="Genomic_DNA"/>
</dbReference>
<dbReference type="Pfam" id="PF01359">
    <property type="entry name" value="Transposase_1"/>
    <property type="match status" value="1"/>
</dbReference>
<dbReference type="GO" id="GO:0015074">
    <property type="term" value="P:DNA integration"/>
    <property type="evidence" value="ECO:0007669"/>
    <property type="project" value="TreeGrafter"/>
</dbReference>
<evidence type="ECO:0000313" key="1">
    <source>
        <dbReference type="EMBL" id="QQP53934.1"/>
    </source>
</evidence>
<reference evidence="2" key="1">
    <citation type="submission" date="2021-01" db="EMBL/GenBank/DDBJ databases">
        <title>Caligus Genome Assembly.</title>
        <authorList>
            <person name="Gallardo-Escarate C."/>
        </authorList>
    </citation>
    <scope>NUCLEOTIDE SEQUENCE [LARGE SCALE GENOMIC DNA]</scope>
</reference>
<dbReference type="InterPro" id="IPR052709">
    <property type="entry name" value="Transposase-MT_Hybrid"/>
</dbReference>
<dbReference type="PANTHER" id="PTHR46060:SF2">
    <property type="entry name" value="HISTONE-LYSINE N-METHYLTRANSFERASE SETMAR"/>
    <property type="match status" value="1"/>
</dbReference>
<proteinExistence type="predicted"/>
<dbReference type="GO" id="GO:0000014">
    <property type="term" value="F:single-stranded DNA endodeoxyribonuclease activity"/>
    <property type="evidence" value="ECO:0007669"/>
    <property type="project" value="TreeGrafter"/>
</dbReference>
<dbReference type="GO" id="GO:0031297">
    <property type="term" value="P:replication fork processing"/>
    <property type="evidence" value="ECO:0007669"/>
    <property type="project" value="TreeGrafter"/>
</dbReference>